<evidence type="ECO:0000256" key="5">
    <source>
        <dbReference type="HAMAP-Rule" id="MF_01477"/>
    </source>
</evidence>
<evidence type="ECO:0000313" key="7">
    <source>
        <dbReference type="EMBL" id="NHA34410.1"/>
    </source>
</evidence>
<dbReference type="NCBIfam" id="TIGR00090">
    <property type="entry name" value="rsfS_iojap_ybeB"/>
    <property type="match status" value="1"/>
</dbReference>
<keyword evidence="3 5" id="KW-0678">Repressor</keyword>
<dbReference type="Gene3D" id="3.30.460.10">
    <property type="entry name" value="Beta Polymerase, domain 2"/>
    <property type="match status" value="1"/>
</dbReference>
<comment type="function">
    <text evidence="5">Functions as a ribosomal silencing factor. Interacts with ribosomal protein uL14 (rplN), blocking formation of intersubunit bridge B8. Prevents association of the 30S and 50S ribosomal subunits and the formation of functional ribosomes, thus repressing translation.</text>
</comment>
<reference evidence="8" key="2">
    <citation type="submission" date="2018-06" db="EMBL/GenBank/DDBJ databases">
        <authorList>
            <consortium name="Pathogen Informatics"/>
            <person name="Doyle S."/>
        </authorList>
    </citation>
    <scope>NUCLEOTIDE SEQUENCE [LARGE SCALE GENOMIC DNA]</scope>
    <source>
        <strain evidence="8">NCTC12218</strain>
    </source>
</reference>
<dbReference type="STRING" id="1295.RN70_05975"/>
<dbReference type="Proteomes" id="UP000264146">
    <property type="component" value="Chromosome"/>
</dbReference>
<keyword evidence="10" id="KW-1185">Reference proteome</keyword>
<sequence>MNVKDLLMLAVKAADDKKGEDIISLNMHGISDIVDYFVVCHGNNERQVQAIARAVKEQAEEQGVTVKRIEGFNEGRWILIDLADVVVHVFHKDERSYYNLEKLYQDVEMMGYKEVMSS</sequence>
<evidence type="ECO:0000313" key="10">
    <source>
        <dbReference type="Proteomes" id="UP000572988"/>
    </source>
</evidence>
<comment type="subcellular location">
    <subcellularLocation>
        <location evidence="5">Cytoplasm</location>
    </subcellularLocation>
</comment>
<evidence type="ECO:0000256" key="3">
    <source>
        <dbReference type="ARBA" id="ARBA00022491"/>
    </source>
</evidence>
<dbReference type="Pfam" id="PF02410">
    <property type="entry name" value="RsfS"/>
    <property type="match status" value="1"/>
</dbReference>
<evidence type="ECO:0000313" key="6">
    <source>
        <dbReference type="EMBL" id="CAD7359603.1"/>
    </source>
</evidence>
<dbReference type="SUPFAM" id="SSF81301">
    <property type="entry name" value="Nucleotidyltransferase"/>
    <property type="match status" value="1"/>
</dbReference>
<keyword evidence="2 5" id="KW-0963">Cytoplasm</keyword>
<dbReference type="OrthoDB" id="9793681at2"/>
<organism evidence="8">
    <name type="scientific">Staphylococcus schleiferi</name>
    <dbReference type="NCBI Taxonomy" id="1295"/>
    <lineage>
        <taxon>Bacteria</taxon>
        <taxon>Bacillati</taxon>
        <taxon>Bacillota</taxon>
        <taxon>Bacilli</taxon>
        <taxon>Bacillales</taxon>
        <taxon>Staphylococcaceae</taxon>
        <taxon>Staphylococcus</taxon>
    </lineage>
</organism>
<dbReference type="GeneID" id="93789959"/>
<proteinExistence type="inferred from homology"/>
<dbReference type="EMBL" id="UHEF01000001">
    <property type="protein sequence ID" value="SUM88669.1"/>
    <property type="molecule type" value="Genomic_DNA"/>
</dbReference>
<protein>
    <recommendedName>
        <fullName evidence="5">Ribosomal silencing factor RsfS</fullName>
    </recommendedName>
</protein>
<dbReference type="InterPro" id="IPR043519">
    <property type="entry name" value="NT_sf"/>
</dbReference>
<dbReference type="FunFam" id="3.30.460.10:FF:000015">
    <property type="entry name" value="Ribosomal silencing factor RsfS"/>
    <property type="match status" value="1"/>
</dbReference>
<comment type="subunit">
    <text evidence="5">Interacts with ribosomal protein uL14 (rplN).</text>
</comment>
<dbReference type="InterPro" id="IPR004394">
    <property type="entry name" value="Iojap/RsfS/C7orf30"/>
</dbReference>
<dbReference type="GO" id="GO:0043023">
    <property type="term" value="F:ribosomal large subunit binding"/>
    <property type="evidence" value="ECO:0007669"/>
    <property type="project" value="TreeGrafter"/>
</dbReference>
<comment type="similarity">
    <text evidence="1 5">Belongs to the Iojap/RsfS family.</text>
</comment>
<name>A0A0M5TKI0_STASC</name>
<evidence type="ECO:0000256" key="4">
    <source>
        <dbReference type="ARBA" id="ARBA00022845"/>
    </source>
</evidence>
<dbReference type="GO" id="GO:0005737">
    <property type="term" value="C:cytoplasm"/>
    <property type="evidence" value="ECO:0007669"/>
    <property type="project" value="UniProtKB-SubCell"/>
</dbReference>
<dbReference type="RefSeq" id="WP_016425228.1">
    <property type="nucleotide sequence ID" value="NZ_CABKRV010000001.1"/>
</dbReference>
<dbReference type="GeneID" id="72414270"/>
<dbReference type="GO" id="GO:0042256">
    <property type="term" value="P:cytosolic ribosome assembly"/>
    <property type="evidence" value="ECO:0007669"/>
    <property type="project" value="UniProtKB-UniRule"/>
</dbReference>
<dbReference type="AlphaFoldDB" id="A0A0M5TKI0"/>
<dbReference type="EMBL" id="POVK01000024">
    <property type="protein sequence ID" value="NHA34410.1"/>
    <property type="molecule type" value="Genomic_DNA"/>
</dbReference>
<evidence type="ECO:0000256" key="1">
    <source>
        <dbReference type="ARBA" id="ARBA00010574"/>
    </source>
</evidence>
<accession>A0A0M5TKI0</accession>
<keyword evidence="4 5" id="KW-0810">Translation regulation</keyword>
<dbReference type="HAMAP" id="MF_01477">
    <property type="entry name" value="Iojap_RsfS"/>
    <property type="match status" value="1"/>
</dbReference>
<dbReference type="PANTHER" id="PTHR21043">
    <property type="entry name" value="IOJAP SUPERFAMILY ORTHOLOG"/>
    <property type="match status" value="1"/>
</dbReference>
<reference evidence="7 10" key="1">
    <citation type="submission" date="2018-01" db="EMBL/GenBank/DDBJ databases">
        <title>Complete genome sequence of Staphylococcus Scheliferi isolated from human.</title>
        <authorList>
            <person name="Abouelkhair M.A."/>
            <person name="Bemis D.A."/>
            <person name="Kania S.A."/>
        </authorList>
    </citation>
    <scope>NUCLEOTIDE SEQUENCE [LARGE SCALE GENOMIC DNA]</scope>
    <source>
        <strain evidence="7 10">ATCC 43808</strain>
    </source>
</reference>
<dbReference type="EMBL" id="LR962863">
    <property type="protein sequence ID" value="CAD7359603.1"/>
    <property type="molecule type" value="Genomic_DNA"/>
</dbReference>
<evidence type="ECO:0000256" key="2">
    <source>
        <dbReference type="ARBA" id="ARBA00022490"/>
    </source>
</evidence>
<dbReference type="GO" id="GO:0017148">
    <property type="term" value="P:negative regulation of translation"/>
    <property type="evidence" value="ECO:0007669"/>
    <property type="project" value="UniProtKB-UniRule"/>
</dbReference>
<evidence type="ECO:0000313" key="9">
    <source>
        <dbReference type="Proteomes" id="UP000264146"/>
    </source>
</evidence>
<dbReference type="GO" id="GO:0090071">
    <property type="term" value="P:negative regulation of ribosome biogenesis"/>
    <property type="evidence" value="ECO:0007669"/>
    <property type="project" value="UniProtKB-UniRule"/>
</dbReference>
<gene>
    <name evidence="8" type="primary">ybeB_1</name>
    <name evidence="5 7" type="synonym">rsfS</name>
    <name evidence="7" type="ORF">C1O36_07750</name>
    <name evidence="8" type="ORF">NCTC12218_01260</name>
</gene>
<reference evidence="6 9" key="3">
    <citation type="submission" date="2020-11" db="EMBL/GenBank/DDBJ databases">
        <authorList>
            <consortium name="Pathogen Informatics"/>
        </authorList>
    </citation>
    <scope>NUCLEOTIDE SEQUENCE [LARGE SCALE GENOMIC DNA]</scope>
    <source>
        <strain evidence="6 9">NCTC12218</strain>
    </source>
</reference>
<dbReference type="PANTHER" id="PTHR21043:SF0">
    <property type="entry name" value="MITOCHONDRIAL ASSEMBLY OF RIBOSOMAL LARGE SUBUNIT PROTEIN 1"/>
    <property type="match status" value="1"/>
</dbReference>
<dbReference type="Proteomes" id="UP000572988">
    <property type="component" value="Unassembled WGS sequence"/>
</dbReference>
<evidence type="ECO:0000313" key="8">
    <source>
        <dbReference type="EMBL" id="SUM88669.1"/>
    </source>
</evidence>